<dbReference type="Pfam" id="PF02515">
    <property type="entry name" value="CoA_transf_3"/>
    <property type="match status" value="2"/>
</dbReference>
<gene>
    <name evidence="2" type="ORF">BK648_24795</name>
</gene>
<reference evidence="2 3" key="1">
    <citation type="submission" date="2016-10" db="EMBL/GenBank/DDBJ databases">
        <title>Comparative genome analysis of multiple Pseudomonas spp. focuses on biocontrol and plant growth promoting traits.</title>
        <authorList>
            <person name="Tao X.-Y."/>
            <person name="Taylor C.G."/>
        </authorList>
    </citation>
    <scope>NUCLEOTIDE SEQUENCE [LARGE SCALE GENOMIC DNA]</scope>
    <source>
        <strain evidence="2 3">29G9</strain>
    </source>
</reference>
<dbReference type="PANTHER" id="PTHR48228">
    <property type="entry name" value="SUCCINYL-COA--D-CITRAMALATE COA-TRANSFERASE"/>
    <property type="match status" value="1"/>
</dbReference>
<accession>A0A423ERM7</accession>
<evidence type="ECO:0000313" key="3">
    <source>
        <dbReference type="Proteomes" id="UP000284656"/>
    </source>
</evidence>
<dbReference type="InterPro" id="IPR044855">
    <property type="entry name" value="CoA-Trfase_III_dom3_sf"/>
</dbReference>
<dbReference type="AlphaFoldDB" id="A0A423ERM7"/>
<sequence length="812" mass="86892">MSTIASTAALNESLPLKGLRVVEFANGKTDMTGRILADLGAEVILLEPPQGSPVRQQVPLHDGVSLYFATHHANKRSLVLDLQTARGREQFLNVIATTDLLLDGNPPGILEAVGLSADTLLAAKPDLTILAITDFGLTGPYRDYIASNSVHTAMAGVLCRSGSPGLDPLLPPGALAWESAAIQATFVALLGQWQKQHSGRGDVLDFSIYEAVAQVLDPGLGVTGSASAGKSALDSTPHGRPVAMPLYPIVPCKDGYVRLCVLNPRQWQAMSDWLGDEHPFRDPQYANIAKRMAVANELNELIAQLFESSAAADLVLEAQRRGVPLSAMSIPTQVLQDEHFNARGTFTQLQVKPGVQGKVPAGYLEVDGVRAGLRDLAPELGQDSEAILASLEAGPLREQAVASGPTLPLTGLRVLDLGVIVAGAEAGRLFADQGAEVIKVENRAFPDGGRQSMTGAAMTPSIAQGHRNKLSIGINLRSDKGRELFKQLVVQSDVLLSNFKPGTLESLGLGPEVLLAVNPRIVLMESSALGNSGPQSRTLGYGPLVRASTGLSSLWCYPQVTNSHSDGVTIYPDHIAARVAAIGVLALLIRRERTGRGGVVSMAQAEVFLNSNPEHFLRESLQPGSFVPRGNQSEFFAPDGIYACAGEDQWCALSVSDDQQWQYLLQVIGRTDVLDDQGLASNAGRLARRDEVDAIVGAWLLQQSPRDATVVLQAAGVPAGFMQRLSEYRDDPQFKARGFIRSLEHPGLPTPLPTENRVVLSRHMAEPELRPAPYQGEHTREVAHRLLGLDANQIDRLIAAGDLEDMQQAPAA</sequence>
<dbReference type="Proteomes" id="UP000284656">
    <property type="component" value="Unassembled WGS sequence"/>
</dbReference>
<name>A0A423ERM7_9PSED</name>
<dbReference type="RefSeq" id="WP_185021970.1">
    <property type="nucleotide sequence ID" value="NZ_MOAY01000081.1"/>
</dbReference>
<dbReference type="InterPro" id="IPR050509">
    <property type="entry name" value="CoA-transferase_III"/>
</dbReference>
<dbReference type="SUPFAM" id="SSF89796">
    <property type="entry name" value="CoA-transferase family III (CaiB/BaiF)"/>
    <property type="match status" value="2"/>
</dbReference>
<keyword evidence="1 2" id="KW-0808">Transferase</keyword>
<dbReference type="InterPro" id="IPR003673">
    <property type="entry name" value="CoA-Trfase_fam_III"/>
</dbReference>
<dbReference type="EMBL" id="MOAY01000081">
    <property type="protein sequence ID" value="ROM33979.1"/>
    <property type="molecule type" value="Genomic_DNA"/>
</dbReference>
<dbReference type="PANTHER" id="PTHR48228:SF6">
    <property type="entry name" value="L-CARNITINE COA-TRANSFERASE"/>
    <property type="match status" value="1"/>
</dbReference>
<organism evidence="2 3">
    <name type="scientific">Pseudomonas poae</name>
    <dbReference type="NCBI Taxonomy" id="200451"/>
    <lineage>
        <taxon>Bacteria</taxon>
        <taxon>Pseudomonadati</taxon>
        <taxon>Pseudomonadota</taxon>
        <taxon>Gammaproteobacteria</taxon>
        <taxon>Pseudomonadales</taxon>
        <taxon>Pseudomonadaceae</taxon>
        <taxon>Pseudomonas</taxon>
    </lineage>
</organism>
<dbReference type="Gene3D" id="3.30.1540.10">
    <property type="entry name" value="formyl-coa transferase, domain 3"/>
    <property type="match status" value="2"/>
</dbReference>
<dbReference type="InterPro" id="IPR023606">
    <property type="entry name" value="CoA-Trfase_III_dom_1_sf"/>
</dbReference>
<proteinExistence type="predicted"/>
<evidence type="ECO:0000313" key="2">
    <source>
        <dbReference type="EMBL" id="ROM33979.1"/>
    </source>
</evidence>
<dbReference type="Gene3D" id="3.40.50.10540">
    <property type="entry name" value="Crotonobetainyl-coa:carnitine coa-transferase, domain 1"/>
    <property type="match status" value="2"/>
</dbReference>
<protein>
    <submittedName>
        <fullName evidence="2">CoA transferase</fullName>
    </submittedName>
</protein>
<comment type="caution">
    <text evidence="2">The sequence shown here is derived from an EMBL/GenBank/DDBJ whole genome shotgun (WGS) entry which is preliminary data.</text>
</comment>
<evidence type="ECO:0000256" key="1">
    <source>
        <dbReference type="ARBA" id="ARBA00022679"/>
    </source>
</evidence>
<dbReference type="GO" id="GO:0016740">
    <property type="term" value="F:transferase activity"/>
    <property type="evidence" value="ECO:0007669"/>
    <property type="project" value="UniProtKB-KW"/>
</dbReference>